<dbReference type="InterPro" id="IPR000477">
    <property type="entry name" value="RT_dom"/>
</dbReference>
<evidence type="ECO:0000259" key="1">
    <source>
        <dbReference type="Pfam" id="PF00078"/>
    </source>
</evidence>
<dbReference type="PANTHER" id="PTHR31635:SF196">
    <property type="entry name" value="REVERSE TRANSCRIPTASE DOMAIN-CONTAINING PROTEIN-RELATED"/>
    <property type="match status" value="1"/>
</dbReference>
<dbReference type="Pfam" id="PF00078">
    <property type="entry name" value="RVT_1"/>
    <property type="match status" value="1"/>
</dbReference>
<organism evidence="2 3">
    <name type="scientific">Lolium multiflorum</name>
    <name type="common">Italian ryegrass</name>
    <name type="synonym">Lolium perenne subsp. multiflorum</name>
    <dbReference type="NCBI Taxonomy" id="4521"/>
    <lineage>
        <taxon>Eukaryota</taxon>
        <taxon>Viridiplantae</taxon>
        <taxon>Streptophyta</taxon>
        <taxon>Embryophyta</taxon>
        <taxon>Tracheophyta</taxon>
        <taxon>Spermatophyta</taxon>
        <taxon>Magnoliopsida</taxon>
        <taxon>Liliopsida</taxon>
        <taxon>Poales</taxon>
        <taxon>Poaceae</taxon>
        <taxon>BOP clade</taxon>
        <taxon>Pooideae</taxon>
        <taxon>Poodae</taxon>
        <taxon>Poeae</taxon>
        <taxon>Poeae Chloroplast Group 2 (Poeae type)</taxon>
        <taxon>Loliodinae</taxon>
        <taxon>Loliinae</taxon>
        <taxon>Lolium</taxon>
    </lineage>
</organism>
<accession>A0AAD8X1G4</accession>
<proteinExistence type="predicted"/>
<dbReference type="Proteomes" id="UP001231189">
    <property type="component" value="Unassembled WGS sequence"/>
</dbReference>
<dbReference type="InterPro" id="IPR043502">
    <property type="entry name" value="DNA/RNA_pol_sf"/>
</dbReference>
<dbReference type="PANTHER" id="PTHR31635">
    <property type="entry name" value="REVERSE TRANSCRIPTASE DOMAIN-CONTAINING PROTEIN-RELATED"/>
    <property type="match status" value="1"/>
</dbReference>
<reference evidence="2" key="1">
    <citation type="submission" date="2023-07" db="EMBL/GenBank/DDBJ databases">
        <title>A chromosome-level genome assembly of Lolium multiflorum.</title>
        <authorList>
            <person name="Chen Y."/>
            <person name="Copetti D."/>
            <person name="Kolliker R."/>
            <person name="Studer B."/>
        </authorList>
    </citation>
    <scope>NUCLEOTIDE SEQUENCE</scope>
    <source>
        <strain evidence="2">02402/16</strain>
        <tissue evidence="2">Leaf</tissue>
    </source>
</reference>
<gene>
    <name evidence="2" type="ORF">QYE76_046876</name>
</gene>
<dbReference type="AlphaFoldDB" id="A0AAD8X1G4"/>
<feature type="domain" description="Reverse transcriptase" evidence="1">
    <location>
        <begin position="27"/>
        <end position="252"/>
    </location>
</feature>
<sequence length="346" mass="37981">MRAIACFDSGDGRGFARLNNAYIVLLPKKEGAICIGDYRPVSLNHSIAKIVAKAMALCLAGPLPHLVDINQSAFVKGRMIQDNFFMVQHSIRSLHRQKTLGLMLKLDMAKAFYSVSWPFLAQILRHRGFGPKWIAHLATLLSTANTRVLINGSAGARFWHAKGLRQGDPISPTLFILMMDVFNAVIKFEEENGLFSPFARSGIRHLMSLFANDVVLMIKPVPAEADAARQILHSFGEASGPRCNLAKSSASLISLIVTIQKDCQNRFFNHKSIKSSRNHSDSTVVVSKAVSSASIVDLVNMVCLQDLHDTAPPPKVNTYPLVAYRSATSEIQFESLYPSSTAGCPE</sequence>
<keyword evidence="3" id="KW-1185">Reference proteome</keyword>
<name>A0AAD8X1G4_LOLMU</name>
<dbReference type="SUPFAM" id="SSF56672">
    <property type="entry name" value="DNA/RNA polymerases"/>
    <property type="match status" value="1"/>
</dbReference>
<protein>
    <recommendedName>
        <fullName evidence="1">Reverse transcriptase domain-containing protein</fullName>
    </recommendedName>
</protein>
<dbReference type="CDD" id="cd01650">
    <property type="entry name" value="RT_nLTR_like"/>
    <property type="match status" value="1"/>
</dbReference>
<comment type="caution">
    <text evidence="2">The sequence shown here is derived from an EMBL/GenBank/DDBJ whole genome shotgun (WGS) entry which is preliminary data.</text>
</comment>
<evidence type="ECO:0000313" key="2">
    <source>
        <dbReference type="EMBL" id="KAK1686028.1"/>
    </source>
</evidence>
<dbReference type="EMBL" id="JAUUTY010000002">
    <property type="protein sequence ID" value="KAK1686028.1"/>
    <property type="molecule type" value="Genomic_DNA"/>
</dbReference>
<evidence type="ECO:0000313" key="3">
    <source>
        <dbReference type="Proteomes" id="UP001231189"/>
    </source>
</evidence>